<protein>
    <submittedName>
        <fullName evidence="3">Transposase</fullName>
    </submittedName>
</protein>
<evidence type="ECO:0000313" key="4">
    <source>
        <dbReference type="Proteomes" id="UP000602050"/>
    </source>
</evidence>
<sequence>MSKRSSKHTLNERIEVVLRVMEGSASVSRIAEEYAVDRTTINLWVRKYKADGVDGLKDSRTWKGYSSELKREAVEYYLNREGSLRTTCEKFNISSHSVLRHWINQYTSGKKIKSTSKGRGTVTKGRKTNLQERIEIVQYTIANDRDYRGAAEKYSVSYQQVYSWVRKYEKKWGARSSRSSWQDLRVKATADRRRETTASY</sequence>
<dbReference type="Pfam" id="PF13518">
    <property type="entry name" value="HTH_28"/>
    <property type="match status" value="2"/>
</dbReference>
<reference evidence="3" key="2">
    <citation type="submission" date="2020-09" db="EMBL/GenBank/DDBJ databases">
        <authorList>
            <person name="Sun Q."/>
            <person name="Zhou Y."/>
        </authorList>
    </citation>
    <scope>NUCLEOTIDE SEQUENCE</scope>
    <source>
        <strain evidence="3">CGMCC 1.12360</strain>
    </source>
</reference>
<dbReference type="InterPro" id="IPR052057">
    <property type="entry name" value="IS150/IS1296_orfA-like"/>
</dbReference>
<dbReference type="InterPro" id="IPR055247">
    <property type="entry name" value="InsJ-like_HTH"/>
</dbReference>
<accession>A0A8J2TPV9</accession>
<dbReference type="AlphaFoldDB" id="A0A8J2TPV9"/>
<dbReference type="PANTHER" id="PTHR33795:SF1">
    <property type="entry name" value="INSERTION ELEMENT IS150 PROTEIN INSJ"/>
    <property type="match status" value="1"/>
</dbReference>
<feature type="domain" description="Insertion element IS150 protein InsJ-like helix-turn-helix" evidence="2">
    <location>
        <begin position="12"/>
        <end position="63"/>
    </location>
</feature>
<name>A0A8J2TPV9_9BACI</name>
<dbReference type="InterPro" id="IPR009057">
    <property type="entry name" value="Homeodomain-like_sf"/>
</dbReference>
<dbReference type="EMBL" id="BMEV01000043">
    <property type="protein sequence ID" value="GFZ80857.1"/>
    <property type="molecule type" value="Genomic_DNA"/>
</dbReference>
<dbReference type="RefSeq" id="WP_188392496.1">
    <property type="nucleotide sequence ID" value="NZ_BMEV01000043.1"/>
</dbReference>
<reference evidence="3" key="1">
    <citation type="journal article" date="2014" name="Int. J. Syst. Evol. Microbiol.">
        <title>Complete genome sequence of Corynebacterium casei LMG S-19264T (=DSM 44701T), isolated from a smear-ripened cheese.</title>
        <authorList>
            <consortium name="US DOE Joint Genome Institute (JGI-PGF)"/>
            <person name="Walter F."/>
            <person name="Albersmeier A."/>
            <person name="Kalinowski J."/>
            <person name="Ruckert C."/>
        </authorList>
    </citation>
    <scope>NUCLEOTIDE SEQUENCE</scope>
    <source>
        <strain evidence="3">CGMCC 1.12360</strain>
    </source>
</reference>
<gene>
    <name evidence="3" type="ORF">GCM10010978_22370</name>
</gene>
<evidence type="ECO:0000256" key="1">
    <source>
        <dbReference type="ARBA" id="ARBA00038232"/>
    </source>
</evidence>
<dbReference type="InterPro" id="IPR010921">
    <property type="entry name" value="Trp_repressor/repl_initiator"/>
</dbReference>
<comment type="caution">
    <text evidence="3">The sequence shown here is derived from an EMBL/GenBank/DDBJ whole genome shotgun (WGS) entry which is preliminary data.</text>
</comment>
<dbReference type="SUPFAM" id="SSF48295">
    <property type="entry name" value="TrpR-like"/>
    <property type="match status" value="2"/>
</dbReference>
<keyword evidence="4" id="KW-1185">Reference proteome</keyword>
<dbReference type="Gene3D" id="1.10.10.60">
    <property type="entry name" value="Homeodomain-like"/>
    <property type="match status" value="1"/>
</dbReference>
<feature type="domain" description="Insertion element IS150 protein InsJ-like helix-turn-helix" evidence="2">
    <location>
        <begin position="132"/>
        <end position="170"/>
    </location>
</feature>
<comment type="similarity">
    <text evidence="1">Belongs to the IS150/IS1296 orfA family.</text>
</comment>
<evidence type="ECO:0000259" key="2">
    <source>
        <dbReference type="Pfam" id="PF13518"/>
    </source>
</evidence>
<evidence type="ECO:0000313" key="3">
    <source>
        <dbReference type="EMBL" id="GFZ80857.1"/>
    </source>
</evidence>
<organism evidence="3 4">
    <name type="scientific">Compostibacillus humi</name>
    <dbReference type="NCBI Taxonomy" id="1245525"/>
    <lineage>
        <taxon>Bacteria</taxon>
        <taxon>Bacillati</taxon>
        <taxon>Bacillota</taxon>
        <taxon>Bacilli</taxon>
        <taxon>Bacillales</taxon>
        <taxon>Bacillaceae</taxon>
        <taxon>Compostibacillus</taxon>
    </lineage>
</organism>
<dbReference type="Proteomes" id="UP000602050">
    <property type="component" value="Unassembled WGS sequence"/>
</dbReference>
<proteinExistence type="inferred from homology"/>
<dbReference type="GO" id="GO:0043565">
    <property type="term" value="F:sequence-specific DNA binding"/>
    <property type="evidence" value="ECO:0007669"/>
    <property type="project" value="InterPro"/>
</dbReference>
<dbReference type="Gene3D" id="1.10.10.10">
    <property type="entry name" value="Winged helix-like DNA-binding domain superfamily/Winged helix DNA-binding domain"/>
    <property type="match status" value="1"/>
</dbReference>
<dbReference type="SUPFAM" id="SSF46689">
    <property type="entry name" value="Homeodomain-like"/>
    <property type="match status" value="1"/>
</dbReference>
<dbReference type="PANTHER" id="PTHR33795">
    <property type="entry name" value="INSERTION ELEMENT IS150 PROTEIN INSJ"/>
    <property type="match status" value="1"/>
</dbReference>
<dbReference type="InterPro" id="IPR036388">
    <property type="entry name" value="WH-like_DNA-bd_sf"/>
</dbReference>